<dbReference type="InterPro" id="IPR036908">
    <property type="entry name" value="RlpA-like_sf"/>
</dbReference>
<comment type="caution">
    <text evidence="2">The sequence shown here is derived from an EMBL/GenBank/DDBJ whole genome shotgun (WGS) entry which is preliminary data.</text>
</comment>
<evidence type="ECO:0000259" key="1">
    <source>
        <dbReference type="PROSITE" id="PS50842"/>
    </source>
</evidence>
<dbReference type="STRING" id="4072.A0A2G3A4U2"/>
<dbReference type="SUPFAM" id="SSF50685">
    <property type="entry name" value="Barwin-like endoglucanases"/>
    <property type="match status" value="1"/>
</dbReference>
<dbReference type="PROSITE" id="PS50842">
    <property type="entry name" value="EXPANSIN_EG45"/>
    <property type="match status" value="1"/>
</dbReference>
<evidence type="ECO:0000313" key="3">
    <source>
        <dbReference type="Proteomes" id="UP000222542"/>
    </source>
</evidence>
<keyword evidence="3" id="KW-1185">Reference proteome</keyword>
<feature type="domain" description="Expansin-like EG45" evidence="1">
    <location>
        <begin position="29"/>
        <end position="97"/>
    </location>
</feature>
<name>A0A2G3A4U2_CAPAN</name>
<gene>
    <name evidence="2" type="ORF">T459_04382</name>
</gene>
<dbReference type="Gene3D" id="2.60.40.760">
    <property type="entry name" value="Expansin, cellulose-binding-like domain"/>
    <property type="match status" value="1"/>
</dbReference>
<dbReference type="OMA" id="FLCANHN"/>
<dbReference type="Gene3D" id="2.40.40.10">
    <property type="entry name" value="RlpA-like domain"/>
    <property type="match status" value="1"/>
</dbReference>
<protein>
    <recommendedName>
        <fullName evidence="1">Expansin-like EG45 domain-containing protein</fullName>
    </recommendedName>
</protein>
<dbReference type="InterPro" id="IPR007112">
    <property type="entry name" value="Expansin/allergen_DPBB_dom"/>
</dbReference>
<dbReference type="EMBL" id="AYRZ02000002">
    <property type="protein sequence ID" value="PHT89269.1"/>
    <property type="molecule type" value="Genomic_DNA"/>
</dbReference>
<dbReference type="InterPro" id="IPR036749">
    <property type="entry name" value="Expansin_CBD_sf"/>
</dbReference>
<proteinExistence type="predicted"/>
<sequence length="130" mass="14695">MSTVLQFFKIDVPTRRDAEHHYRLTIRNQYKTLNITKYCSEEGTVVVVIDSGEEKVEFILSFSATKKLAKPLMVAKLIAQGEVDIEYQRVPCKYATSAHLMVKVHESSKFPNYLTIALSNKGGLNDITAI</sequence>
<dbReference type="PANTHER" id="PTHR31692:SF2">
    <property type="entry name" value="EXPANSIN-LIKE B1"/>
    <property type="match status" value="1"/>
</dbReference>
<dbReference type="AlphaFoldDB" id="A0A2G3A4U2"/>
<organism evidence="2 3">
    <name type="scientific">Capsicum annuum</name>
    <name type="common">Capsicum pepper</name>
    <dbReference type="NCBI Taxonomy" id="4072"/>
    <lineage>
        <taxon>Eukaryota</taxon>
        <taxon>Viridiplantae</taxon>
        <taxon>Streptophyta</taxon>
        <taxon>Embryophyta</taxon>
        <taxon>Tracheophyta</taxon>
        <taxon>Spermatophyta</taxon>
        <taxon>Magnoliopsida</taxon>
        <taxon>eudicotyledons</taxon>
        <taxon>Gunneridae</taxon>
        <taxon>Pentapetalae</taxon>
        <taxon>asterids</taxon>
        <taxon>lamiids</taxon>
        <taxon>Solanales</taxon>
        <taxon>Solanaceae</taxon>
        <taxon>Solanoideae</taxon>
        <taxon>Capsiceae</taxon>
        <taxon>Capsicum</taxon>
    </lineage>
</organism>
<accession>A0A2G3A4U2</accession>
<reference evidence="2 3" key="1">
    <citation type="journal article" date="2014" name="Nat. Genet.">
        <title>Genome sequence of the hot pepper provides insights into the evolution of pungency in Capsicum species.</title>
        <authorList>
            <person name="Kim S."/>
            <person name="Park M."/>
            <person name="Yeom S.I."/>
            <person name="Kim Y.M."/>
            <person name="Lee J.M."/>
            <person name="Lee H.A."/>
            <person name="Seo E."/>
            <person name="Choi J."/>
            <person name="Cheong K."/>
            <person name="Kim K.T."/>
            <person name="Jung K."/>
            <person name="Lee G.W."/>
            <person name="Oh S.K."/>
            <person name="Bae C."/>
            <person name="Kim S.B."/>
            <person name="Lee H.Y."/>
            <person name="Kim S.Y."/>
            <person name="Kim M.S."/>
            <person name="Kang B.C."/>
            <person name="Jo Y.D."/>
            <person name="Yang H.B."/>
            <person name="Jeong H.J."/>
            <person name="Kang W.H."/>
            <person name="Kwon J.K."/>
            <person name="Shin C."/>
            <person name="Lim J.Y."/>
            <person name="Park J.H."/>
            <person name="Huh J.H."/>
            <person name="Kim J.S."/>
            <person name="Kim B.D."/>
            <person name="Cohen O."/>
            <person name="Paran I."/>
            <person name="Suh M.C."/>
            <person name="Lee S.B."/>
            <person name="Kim Y.K."/>
            <person name="Shin Y."/>
            <person name="Noh S.J."/>
            <person name="Park J."/>
            <person name="Seo Y.S."/>
            <person name="Kwon S.Y."/>
            <person name="Kim H.A."/>
            <person name="Park J.M."/>
            <person name="Kim H.J."/>
            <person name="Choi S.B."/>
            <person name="Bosland P.W."/>
            <person name="Reeves G."/>
            <person name="Jo S.H."/>
            <person name="Lee B.W."/>
            <person name="Cho H.T."/>
            <person name="Choi H.S."/>
            <person name="Lee M.S."/>
            <person name="Yu Y."/>
            <person name="Do Choi Y."/>
            <person name="Park B.S."/>
            <person name="van Deynze A."/>
            <person name="Ashrafi H."/>
            <person name="Hill T."/>
            <person name="Kim W.T."/>
            <person name="Pai H.S."/>
            <person name="Ahn H.K."/>
            <person name="Yeam I."/>
            <person name="Giovannoni J.J."/>
            <person name="Rose J.K."/>
            <person name="Sorensen I."/>
            <person name="Lee S.J."/>
            <person name="Kim R.W."/>
            <person name="Choi I.Y."/>
            <person name="Choi B.S."/>
            <person name="Lim J.S."/>
            <person name="Lee Y.H."/>
            <person name="Choi D."/>
        </authorList>
    </citation>
    <scope>NUCLEOTIDE SEQUENCE [LARGE SCALE GENOMIC DNA]</scope>
    <source>
        <strain evidence="3">cv. CM334</strain>
    </source>
</reference>
<evidence type="ECO:0000313" key="2">
    <source>
        <dbReference type="EMBL" id="PHT89269.1"/>
    </source>
</evidence>
<dbReference type="Gramene" id="PHT89269">
    <property type="protein sequence ID" value="PHT89269"/>
    <property type="gene ID" value="T459_04382"/>
</dbReference>
<dbReference type="Proteomes" id="UP000222542">
    <property type="component" value="Unassembled WGS sequence"/>
</dbReference>
<dbReference type="PANTHER" id="PTHR31692">
    <property type="entry name" value="EXPANSIN-B3"/>
    <property type="match status" value="1"/>
</dbReference>
<reference evidence="2 3" key="2">
    <citation type="journal article" date="2017" name="Genome Biol.">
        <title>New reference genome sequences of hot pepper reveal the massive evolution of plant disease-resistance genes by retroduplication.</title>
        <authorList>
            <person name="Kim S."/>
            <person name="Park J."/>
            <person name="Yeom S.I."/>
            <person name="Kim Y.M."/>
            <person name="Seo E."/>
            <person name="Kim K.T."/>
            <person name="Kim M.S."/>
            <person name="Lee J.M."/>
            <person name="Cheong K."/>
            <person name="Shin H.S."/>
            <person name="Kim S.B."/>
            <person name="Han K."/>
            <person name="Lee J."/>
            <person name="Park M."/>
            <person name="Lee H.A."/>
            <person name="Lee H.Y."/>
            <person name="Lee Y."/>
            <person name="Oh S."/>
            <person name="Lee J.H."/>
            <person name="Choi E."/>
            <person name="Choi E."/>
            <person name="Lee S.E."/>
            <person name="Jeon J."/>
            <person name="Kim H."/>
            <person name="Choi G."/>
            <person name="Song H."/>
            <person name="Lee J."/>
            <person name="Lee S.C."/>
            <person name="Kwon J.K."/>
            <person name="Lee H.Y."/>
            <person name="Koo N."/>
            <person name="Hong Y."/>
            <person name="Kim R.W."/>
            <person name="Kang W.H."/>
            <person name="Huh J.H."/>
            <person name="Kang B.C."/>
            <person name="Yang T.J."/>
            <person name="Lee Y.H."/>
            <person name="Bennetzen J.L."/>
            <person name="Choi D."/>
        </authorList>
    </citation>
    <scope>NUCLEOTIDE SEQUENCE [LARGE SCALE GENOMIC DNA]</scope>
    <source>
        <strain evidence="3">cv. CM334</strain>
    </source>
</reference>